<accession>A0A0S4KLC9</accession>
<dbReference type="VEuPathDB" id="TriTrypDB:BSAL_41065"/>
<proteinExistence type="predicted"/>
<organism evidence="2 3">
    <name type="scientific">Bodo saltans</name>
    <name type="common">Flagellated protozoan</name>
    <dbReference type="NCBI Taxonomy" id="75058"/>
    <lineage>
        <taxon>Eukaryota</taxon>
        <taxon>Discoba</taxon>
        <taxon>Euglenozoa</taxon>
        <taxon>Kinetoplastea</taxon>
        <taxon>Metakinetoplastina</taxon>
        <taxon>Eubodonida</taxon>
        <taxon>Bodonidae</taxon>
        <taxon>Bodo</taxon>
    </lineage>
</organism>
<feature type="compositionally biased region" description="Polar residues" evidence="1">
    <location>
        <begin position="309"/>
        <end position="321"/>
    </location>
</feature>
<evidence type="ECO:0000313" key="3">
    <source>
        <dbReference type="Proteomes" id="UP000051952"/>
    </source>
</evidence>
<feature type="region of interest" description="Disordered" evidence="1">
    <location>
        <begin position="848"/>
        <end position="870"/>
    </location>
</feature>
<feature type="compositionally biased region" description="Low complexity" evidence="1">
    <location>
        <begin position="735"/>
        <end position="744"/>
    </location>
</feature>
<reference evidence="3" key="1">
    <citation type="submission" date="2015-09" db="EMBL/GenBank/DDBJ databases">
        <authorList>
            <consortium name="Pathogen Informatics"/>
        </authorList>
    </citation>
    <scope>NUCLEOTIDE SEQUENCE [LARGE SCALE GENOMIC DNA]</scope>
    <source>
        <strain evidence="3">Lake Konstanz</strain>
    </source>
</reference>
<dbReference type="Proteomes" id="UP000051952">
    <property type="component" value="Unassembled WGS sequence"/>
</dbReference>
<protein>
    <submittedName>
        <fullName evidence="2">Uncharacterized protein</fullName>
    </submittedName>
</protein>
<feature type="region of interest" description="Disordered" evidence="1">
    <location>
        <begin position="574"/>
        <end position="667"/>
    </location>
</feature>
<feature type="compositionally biased region" description="Polar residues" evidence="1">
    <location>
        <begin position="745"/>
        <end position="771"/>
    </location>
</feature>
<feature type="region of interest" description="Disordered" evidence="1">
    <location>
        <begin position="87"/>
        <end position="136"/>
    </location>
</feature>
<feature type="compositionally biased region" description="Polar residues" evidence="1">
    <location>
        <begin position="624"/>
        <end position="637"/>
    </location>
</feature>
<evidence type="ECO:0000313" key="2">
    <source>
        <dbReference type="EMBL" id="CUI15391.1"/>
    </source>
</evidence>
<gene>
    <name evidence="2" type="ORF">BSAL_41065</name>
</gene>
<feature type="compositionally biased region" description="Low complexity" evidence="1">
    <location>
        <begin position="296"/>
        <end position="308"/>
    </location>
</feature>
<feature type="region of interest" description="Disordered" evidence="1">
    <location>
        <begin position="715"/>
        <end position="771"/>
    </location>
</feature>
<feature type="region of interest" description="Disordered" evidence="1">
    <location>
        <begin position="296"/>
        <end position="343"/>
    </location>
</feature>
<keyword evidence="3" id="KW-1185">Reference proteome</keyword>
<name>A0A0S4KLC9_BODSA</name>
<feature type="compositionally biased region" description="Basic residues" evidence="1">
    <location>
        <begin position="594"/>
        <end position="606"/>
    </location>
</feature>
<feature type="compositionally biased region" description="Basic residues" evidence="1">
    <location>
        <begin position="110"/>
        <end position="119"/>
    </location>
</feature>
<dbReference type="AlphaFoldDB" id="A0A0S4KLC9"/>
<sequence>MRFLEAMGSATYVQLLMGLKAFLYSDVLEEALDGCRGGIDATGGSAVLVLERALQVVADRASSPDGGGRHTGGLPLDIIDDEVDATIGVGKPSVGPEDENGVDSSDIASPKRRKKRARDRKLSPTTRTTSPPGPAVPPAVLQQFMALAPNLRRQRLSEFRGAVAAYREEIMNVLEHAATWGPNFGATVPKSFRLPSTFSGDGSLDATFDGFGAGSFGSFSVTAKGAVTQQQQSATSDNFGGVVQRVMRGFQLDPSLILDEFRQHCAGSSNGNNENNMTDVFECSGVGLSRAANASLMTSSTTSPTLSPNHASPVSPRQLQLQAHAVPTSAPAERSNSHVPFSTLSEQPTVDFSNWLLGRQERMIQELERVVGVGSSTDDVPGEEPQYLGIAGAALVSLFGTPGGPTSVGSGGHRAVSPENAGLLAAQSVNPKGGHPTALLSHRRTLTTAPGGGGDSGGGIVGGLSPILDTQSLEHTMSGVLDFQSFEGRTPRRGDERVSGLAPLDQIIERQKHRISQFRDVMPLELQFPYVANIVHKDHKRVTSSEEMLHDLCLSLPNTNVYRVAAALRERRDARLHPLDQGGDQDDGSDGSSSHHKAARKGRGQHRNAFSAAPGSHKMDDLGVSTSQRSDAPTSAMSRSVVGGGSTHRRRSTPSSRCASSQQHRQRVSVVLVTEDDDFSMKKLILVPAGGEETSAENDDGIPAARTEDFLSALPPVHDRLPDASEDSLPPPPSVHTTSTPLPLQGSTSLVSRSPSNSFAEKDSSQLSETNSSINAATTHLFANDASGSSSVIALAAVASSTSMISEVSTVHQTEDEQLMCFWLQGGVPHPAPLSPAKLVQQRRKAAAAAAATVAPPERTPFPSNGARKH</sequence>
<dbReference type="EMBL" id="CYKH01002123">
    <property type="protein sequence ID" value="CUI15391.1"/>
    <property type="molecule type" value="Genomic_DNA"/>
</dbReference>
<evidence type="ECO:0000256" key="1">
    <source>
        <dbReference type="SAM" id="MobiDB-lite"/>
    </source>
</evidence>